<name>A0A6P4B1I5_ARADU</name>
<feature type="domain" description="SWIM-type" evidence="6">
    <location>
        <begin position="521"/>
        <end position="553"/>
    </location>
</feature>
<keyword evidence="1" id="KW-0479">Metal-binding</keyword>
<evidence type="ECO:0000259" key="6">
    <source>
        <dbReference type="PROSITE" id="PS50966"/>
    </source>
</evidence>
<sequence length="656" mass="74832">MYVVDDTSMQVMFSIYQQTRAQVSVIELYVEFEELVEVNLPEPNIDWTVYNIESEEEFEGTYHIVGLVEDVDEDDIIVEPDVADVTNALTSQHLSREPSFMHALDLDAMNAPEFPKFVNADPVVVTDGEFVIGMEFSSRETVIAAIKDYTIRRGVDYRVIRRYNGSHTCSRTTISQDHAKINSDMIAEVIKPLVEVDPSLKVKSVIAEVQSKFNYTISYRKAWLAKKKAIANIFCGWEASYEALPSWFEAMVQKDPSAVVEIETAPAYLGDEIRSCKPIVQIDGTHLYGKYKGALLVAVSQDGNGNIVPLAFAVVEGETSDAWHFFLTHLRTHVVTRDGIGLISDRHDSITSAIARSNGSWEPPRAIRMFCVRHIASNFLRNFKAPYLQKLIYARLRERGEAYTQWLDRIPRQQYALAFDNGYRWGHMTTNLVECINGVLKGARNLPITSLVKATFYRLNELFTRKKAEAEARTNAGHVFSEYAINKLQSNQQAAGNIQVNLFDRQNEVFEVREMPSGLEYAVNLRQRHCDCGEFQTYRIPCRHVFACCANQRLDWQQYVHDIYRMEEIKKVYRARFKPLGNPATWPVYQGPRHIPNPHLKRVSKGRPKITRFLNEMDMRDMRGPRHCRLCGGQGHSRSRCPQRPGSSASGGAHNS</sequence>
<dbReference type="PROSITE" id="PS50966">
    <property type="entry name" value="ZF_SWIM"/>
    <property type="match status" value="1"/>
</dbReference>
<evidence type="ECO:0000313" key="7">
    <source>
        <dbReference type="Proteomes" id="UP000515211"/>
    </source>
</evidence>
<dbReference type="SMART" id="SM00575">
    <property type="entry name" value="ZnF_PMZ"/>
    <property type="match status" value="1"/>
</dbReference>
<keyword evidence="3" id="KW-0862">Zinc</keyword>
<dbReference type="RefSeq" id="XP_015934607.1">
    <property type="nucleotide sequence ID" value="XM_016079121.1"/>
</dbReference>
<dbReference type="Proteomes" id="UP000515211">
    <property type="component" value="Chromosome 8"/>
</dbReference>
<dbReference type="GO" id="GO:0008270">
    <property type="term" value="F:zinc ion binding"/>
    <property type="evidence" value="ECO:0007669"/>
    <property type="project" value="UniProtKB-KW"/>
</dbReference>
<keyword evidence="7" id="KW-1185">Reference proteome</keyword>
<dbReference type="Pfam" id="PF10551">
    <property type="entry name" value="MULE"/>
    <property type="match status" value="1"/>
</dbReference>
<evidence type="ECO:0000256" key="3">
    <source>
        <dbReference type="ARBA" id="ARBA00022833"/>
    </source>
</evidence>
<protein>
    <submittedName>
        <fullName evidence="8">Uncharacterized protein LOC107460731</fullName>
    </submittedName>
</protein>
<evidence type="ECO:0000313" key="8">
    <source>
        <dbReference type="RefSeq" id="XP_015934607.1"/>
    </source>
</evidence>
<proteinExistence type="predicted"/>
<dbReference type="GeneID" id="107460731"/>
<dbReference type="KEGG" id="adu:107460731"/>
<dbReference type="InterPro" id="IPR018289">
    <property type="entry name" value="MULE_transposase_dom"/>
</dbReference>
<evidence type="ECO:0000256" key="5">
    <source>
        <dbReference type="SAM" id="MobiDB-lite"/>
    </source>
</evidence>
<reference evidence="8" key="2">
    <citation type="submission" date="2025-08" db="UniProtKB">
        <authorList>
            <consortium name="RefSeq"/>
        </authorList>
    </citation>
    <scope>IDENTIFICATION</scope>
    <source>
        <tissue evidence="8">Whole plant</tissue>
    </source>
</reference>
<dbReference type="InterPro" id="IPR006564">
    <property type="entry name" value="Znf_PMZ"/>
</dbReference>
<organism evidence="7 8">
    <name type="scientific">Arachis duranensis</name>
    <name type="common">Wild peanut</name>
    <dbReference type="NCBI Taxonomy" id="130453"/>
    <lineage>
        <taxon>Eukaryota</taxon>
        <taxon>Viridiplantae</taxon>
        <taxon>Streptophyta</taxon>
        <taxon>Embryophyta</taxon>
        <taxon>Tracheophyta</taxon>
        <taxon>Spermatophyta</taxon>
        <taxon>Magnoliopsida</taxon>
        <taxon>eudicotyledons</taxon>
        <taxon>Gunneridae</taxon>
        <taxon>Pentapetalae</taxon>
        <taxon>rosids</taxon>
        <taxon>fabids</taxon>
        <taxon>Fabales</taxon>
        <taxon>Fabaceae</taxon>
        <taxon>Papilionoideae</taxon>
        <taxon>50 kb inversion clade</taxon>
        <taxon>dalbergioids sensu lato</taxon>
        <taxon>Dalbergieae</taxon>
        <taxon>Pterocarpus clade</taxon>
        <taxon>Arachis</taxon>
    </lineage>
</organism>
<evidence type="ECO:0000256" key="4">
    <source>
        <dbReference type="PROSITE-ProRule" id="PRU00325"/>
    </source>
</evidence>
<keyword evidence="2 4" id="KW-0863">Zinc-finger</keyword>
<feature type="region of interest" description="Disordered" evidence="5">
    <location>
        <begin position="633"/>
        <end position="656"/>
    </location>
</feature>
<gene>
    <name evidence="8" type="primary">LOC107460731</name>
</gene>
<feature type="compositionally biased region" description="Polar residues" evidence="5">
    <location>
        <begin position="645"/>
        <end position="656"/>
    </location>
</feature>
<dbReference type="PANTHER" id="PTHR31973:SF195">
    <property type="entry name" value="MUDR FAMILY TRANSPOSASE"/>
    <property type="match status" value="1"/>
</dbReference>
<dbReference type="AlphaFoldDB" id="A0A6P4B1I5"/>
<evidence type="ECO:0000256" key="1">
    <source>
        <dbReference type="ARBA" id="ARBA00022723"/>
    </source>
</evidence>
<accession>A0A6P4B1I5</accession>
<evidence type="ECO:0000256" key="2">
    <source>
        <dbReference type="ARBA" id="ARBA00022771"/>
    </source>
</evidence>
<dbReference type="PANTHER" id="PTHR31973">
    <property type="entry name" value="POLYPROTEIN, PUTATIVE-RELATED"/>
    <property type="match status" value="1"/>
</dbReference>
<dbReference type="Pfam" id="PF04434">
    <property type="entry name" value="SWIM"/>
    <property type="match status" value="1"/>
</dbReference>
<dbReference type="InterPro" id="IPR007527">
    <property type="entry name" value="Znf_SWIM"/>
</dbReference>
<reference evidence="7" key="1">
    <citation type="journal article" date="2016" name="Nat. Genet.">
        <title>The genome sequences of Arachis duranensis and Arachis ipaensis, the diploid ancestors of cultivated peanut.</title>
        <authorList>
            <person name="Bertioli D.J."/>
            <person name="Cannon S.B."/>
            <person name="Froenicke L."/>
            <person name="Huang G."/>
            <person name="Farmer A.D."/>
            <person name="Cannon E.K."/>
            <person name="Liu X."/>
            <person name="Gao D."/>
            <person name="Clevenger J."/>
            <person name="Dash S."/>
            <person name="Ren L."/>
            <person name="Moretzsohn M.C."/>
            <person name="Shirasawa K."/>
            <person name="Huang W."/>
            <person name="Vidigal B."/>
            <person name="Abernathy B."/>
            <person name="Chu Y."/>
            <person name="Niederhuth C.E."/>
            <person name="Umale P."/>
            <person name="Araujo A.C."/>
            <person name="Kozik A."/>
            <person name="Kim K.D."/>
            <person name="Burow M.D."/>
            <person name="Varshney R.K."/>
            <person name="Wang X."/>
            <person name="Zhang X."/>
            <person name="Barkley N."/>
            <person name="Guimaraes P.M."/>
            <person name="Isobe S."/>
            <person name="Guo B."/>
            <person name="Liao B."/>
            <person name="Stalker H.T."/>
            <person name="Schmitz R.J."/>
            <person name="Scheffler B.E."/>
            <person name="Leal-Bertioli S.C."/>
            <person name="Xun X."/>
            <person name="Jackson S.A."/>
            <person name="Michelmore R."/>
            <person name="Ozias-Akins P."/>
        </authorList>
    </citation>
    <scope>NUCLEOTIDE SEQUENCE [LARGE SCALE GENOMIC DNA]</scope>
    <source>
        <strain evidence="7">cv. V14167</strain>
    </source>
</reference>